<evidence type="ECO:0000313" key="3">
    <source>
        <dbReference type="Proteomes" id="UP000563426"/>
    </source>
</evidence>
<dbReference type="EMBL" id="JABFJV010000517">
    <property type="protein sequence ID" value="NOK39584.1"/>
    <property type="molecule type" value="Genomic_DNA"/>
</dbReference>
<feature type="signal peptide" evidence="1">
    <location>
        <begin position="1"/>
        <end position="17"/>
    </location>
</feature>
<evidence type="ECO:0000256" key="1">
    <source>
        <dbReference type="SAM" id="SignalP"/>
    </source>
</evidence>
<dbReference type="AlphaFoldDB" id="A0A7Y4KUU9"/>
<protein>
    <recommendedName>
        <fullName evidence="4">Exo-alpha-sialidase</fullName>
    </recommendedName>
</protein>
<evidence type="ECO:0000313" key="2">
    <source>
        <dbReference type="EMBL" id="NOK39584.1"/>
    </source>
</evidence>
<evidence type="ECO:0008006" key="4">
    <source>
        <dbReference type="Google" id="ProtNLM"/>
    </source>
</evidence>
<sequence>MSRSLLVHTALSSAAVAAVLLTGCDPICTDGVSRPGQGKVTRNAAGTCVQLVTFSPDAGAEGGSDGGEFPDAGMDGEECGGTAPGWTTRVLDEGVDSVTEAFVFDARGVGHYAYSKGTHVYVGTTLRDGGPVQAGDVWAAYSTHMAVGADGTHHLLVQQQDSVAYAHDTGGVWRSEVVGKGWAAAIALDAQGAPHLLIGQTTAAQGYLHGTRTAEGTWTLTPLETAGGRGERERMKLDAAGHLHAVFLRAQGSLSQVVYATDVSGTWTVEPLDFWVPMNSPLLRVALELDAAGHPRLLASTEQGAWLWVKDGGTWTRQGLGAFLSRGPALAMGSGNLSWALLDDAETYAADNGSPSQLVVKSLYGQSPIGSTAPLTVESLDGGNAFPSNSAVHVDTQDRIQVGFTYVHYHRPPDGGTVTTRGLRYARYCP</sequence>
<keyword evidence="3" id="KW-1185">Reference proteome</keyword>
<gene>
    <name evidence="2" type="ORF">HMI49_41110</name>
</gene>
<dbReference type="RefSeq" id="WP_171439024.1">
    <property type="nucleotide sequence ID" value="NZ_JABFJV010000517.1"/>
</dbReference>
<dbReference type="Gene3D" id="2.120.10.70">
    <property type="entry name" value="Fucose-specific lectin"/>
    <property type="match status" value="1"/>
</dbReference>
<proteinExistence type="predicted"/>
<feature type="chain" id="PRO_5030996074" description="Exo-alpha-sialidase" evidence="1">
    <location>
        <begin position="18"/>
        <end position="430"/>
    </location>
</feature>
<keyword evidence="1" id="KW-0732">Signal</keyword>
<organism evidence="2 3">
    <name type="scientific">Corallococcus exercitus</name>
    <dbReference type="NCBI Taxonomy" id="2316736"/>
    <lineage>
        <taxon>Bacteria</taxon>
        <taxon>Pseudomonadati</taxon>
        <taxon>Myxococcota</taxon>
        <taxon>Myxococcia</taxon>
        <taxon>Myxococcales</taxon>
        <taxon>Cystobacterineae</taxon>
        <taxon>Myxococcaceae</taxon>
        <taxon>Corallococcus</taxon>
    </lineage>
</organism>
<dbReference type="SUPFAM" id="SSF89372">
    <property type="entry name" value="Fucose-specific lectin"/>
    <property type="match status" value="1"/>
</dbReference>
<reference evidence="2 3" key="1">
    <citation type="submission" date="2020-05" db="EMBL/GenBank/DDBJ databases">
        <authorList>
            <person name="Whitworth D."/>
        </authorList>
    </citation>
    <scope>NUCLEOTIDE SEQUENCE [LARGE SCALE GENOMIC DNA]</scope>
    <source>
        <strain evidence="2 3">AB043B</strain>
    </source>
</reference>
<accession>A0A7Y4KUU9</accession>
<dbReference type="PROSITE" id="PS51257">
    <property type="entry name" value="PROKAR_LIPOPROTEIN"/>
    <property type="match status" value="1"/>
</dbReference>
<dbReference type="Proteomes" id="UP000563426">
    <property type="component" value="Unassembled WGS sequence"/>
</dbReference>
<comment type="caution">
    <text evidence="2">The sequence shown here is derived from an EMBL/GenBank/DDBJ whole genome shotgun (WGS) entry which is preliminary data.</text>
</comment>
<name>A0A7Y4KUU9_9BACT</name>